<feature type="non-terminal residue" evidence="3">
    <location>
        <position position="96"/>
    </location>
</feature>
<dbReference type="InterPro" id="IPR002125">
    <property type="entry name" value="CMP_dCMP_dom"/>
</dbReference>
<evidence type="ECO:0000313" key="4">
    <source>
        <dbReference type="Proteomes" id="UP000824211"/>
    </source>
</evidence>
<sequence length="96" mass="10712">MKRSDYINWDEYFMGIALLSAMRSKDPNSQVGACIVSPENKILSLGYNGMPIGCDDDAMPWEREGAPLDTKYMYVCHAELNAILNSAHNNLKGARI</sequence>
<dbReference type="InterPro" id="IPR015517">
    <property type="entry name" value="dCMP_deaminase-rel"/>
</dbReference>
<keyword evidence="1" id="KW-0378">Hydrolase</keyword>
<comment type="caution">
    <text evidence="3">The sequence shown here is derived from an EMBL/GenBank/DDBJ whole genome shotgun (WGS) entry which is preliminary data.</text>
</comment>
<dbReference type="InterPro" id="IPR016193">
    <property type="entry name" value="Cytidine_deaminase-like"/>
</dbReference>
<dbReference type="PANTHER" id="PTHR11086:SF18">
    <property type="entry name" value="DEOXYCYTIDYLATE DEAMINASE"/>
    <property type="match status" value="1"/>
</dbReference>
<accession>A0A9D2S8C0</accession>
<protein>
    <submittedName>
        <fullName evidence="3">Cytidine deaminase</fullName>
    </submittedName>
</protein>
<proteinExistence type="predicted"/>
<feature type="domain" description="CMP/dCMP-type deaminase" evidence="2">
    <location>
        <begin position="8"/>
        <end position="96"/>
    </location>
</feature>
<dbReference type="AlphaFoldDB" id="A0A9D2S8C0"/>
<dbReference type="PROSITE" id="PS51747">
    <property type="entry name" value="CYT_DCMP_DEAMINASES_2"/>
    <property type="match status" value="1"/>
</dbReference>
<dbReference type="Proteomes" id="UP000824211">
    <property type="component" value="Unassembled WGS sequence"/>
</dbReference>
<gene>
    <name evidence="3" type="ORF">H9771_06235</name>
</gene>
<evidence type="ECO:0000256" key="1">
    <source>
        <dbReference type="ARBA" id="ARBA00022801"/>
    </source>
</evidence>
<dbReference type="SUPFAM" id="SSF53927">
    <property type="entry name" value="Cytidine deaminase-like"/>
    <property type="match status" value="1"/>
</dbReference>
<dbReference type="Gene3D" id="3.40.140.10">
    <property type="entry name" value="Cytidine Deaminase, domain 2"/>
    <property type="match status" value="1"/>
</dbReference>
<evidence type="ECO:0000313" key="3">
    <source>
        <dbReference type="EMBL" id="HJB59235.1"/>
    </source>
</evidence>
<dbReference type="GO" id="GO:0004132">
    <property type="term" value="F:dCMP deaminase activity"/>
    <property type="evidence" value="ECO:0007669"/>
    <property type="project" value="TreeGrafter"/>
</dbReference>
<organism evidence="3 4">
    <name type="scientific">Candidatus Faecalibacterium faecipullorum</name>
    <dbReference type="NCBI Taxonomy" id="2838578"/>
    <lineage>
        <taxon>Bacteria</taxon>
        <taxon>Bacillati</taxon>
        <taxon>Bacillota</taxon>
        <taxon>Clostridia</taxon>
        <taxon>Eubacteriales</taxon>
        <taxon>Oscillospiraceae</taxon>
        <taxon>Faecalibacterium</taxon>
    </lineage>
</organism>
<dbReference type="PANTHER" id="PTHR11086">
    <property type="entry name" value="DEOXYCYTIDYLATE DEAMINASE-RELATED"/>
    <property type="match status" value="1"/>
</dbReference>
<evidence type="ECO:0000259" key="2">
    <source>
        <dbReference type="PROSITE" id="PS51747"/>
    </source>
</evidence>
<reference evidence="3" key="1">
    <citation type="journal article" date="2021" name="PeerJ">
        <title>Extensive microbial diversity within the chicken gut microbiome revealed by metagenomics and culture.</title>
        <authorList>
            <person name="Gilroy R."/>
            <person name="Ravi A."/>
            <person name="Getino M."/>
            <person name="Pursley I."/>
            <person name="Horton D.L."/>
            <person name="Alikhan N.F."/>
            <person name="Baker D."/>
            <person name="Gharbi K."/>
            <person name="Hall N."/>
            <person name="Watson M."/>
            <person name="Adriaenssens E.M."/>
            <person name="Foster-Nyarko E."/>
            <person name="Jarju S."/>
            <person name="Secka A."/>
            <person name="Antonio M."/>
            <person name="Oren A."/>
            <person name="Chaudhuri R.R."/>
            <person name="La Ragione R."/>
            <person name="Hildebrand F."/>
            <person name="Pallen M.J."/>
        </authorList>
    </citation>
    <scope>NUCLEOTIDE SEQUENCE</scope>
    <source>
        <strain evidence="3">ChiHjej9B8-13557</strain>
    </source>
</reference>
<reference evidence="3" key="2">
    <citation type="submission" date="2021-04" db="EMBL/GenBank/DDBJ databases">
        <authorList>
            <person name="Gilroy R."/>
        </authorList>
    </citation>
    <scope>NUCLEOTIDE SEQUENCE</scope>
    <source>
        <strain evidence="3">ChiHjej9B8-13557</strain>
    </source>
</reference>
<dbReference type="Pfam" id="PF00383">
    <property type="entry name" value="dCMP_cyt_deam_1"/>
    <property type="match status" value="1"/>
</dbReference>
<dbReference type="GO" id="GO:0005737">
    <property type="term" value="C:cytoplasm"/>
    <property type="evidence" value="ECO:0007669"/>
    <property type="project" value="TreeGrafter"/>
</dbReference>
<dbReference type="EMBL" id="DWXX01000107">
    <property type="protein sequence ID" value="HJB59235.1"/>
    <property type="molecule type" value="Genomic_DNA"/>
</dbReference>
<name>A0A9D2S8C0_9FIRM</name>